<gene>
    <name evidence="2" type="ORF">LCGC14_1023550</name>
</gene>
<name>A0A0F9NIB4_9ZZZZ</name>
<sequence length="313" mass="32692">MAGFQQLKVTREVDFSGATILGAGGVAGSLSAGKTFYVDASSGADGYGTQSQNPNYPMETITGAMDICTANKGDTIVVLANSPSSPATNETFPIAMDVGGVLLTGMYSRGLLSDSGFGTDELDGNTITVSANYVTISNLYLGVKTGGTTGNVIEGGASAFSFTLRNCYIEAQYTALYGFFTGGSYDFPYLLIEDNTWGDNNTSKFTSAIRLFNATRGMVRRNVFGACSSYTINLLASCGTVNVLDNRFHLSADTDGFAVYATSGSTGNYIDGNHAAHGLSTMANDPFWEGGSDGDNNWGINYANATAVAGIRS</sequence>
<proteinExistence type="predicted"/>
<dbReference type="EMBL" id="LAZR01004105">
    <property type="protein sequence ID" value="KKN11727.1"/>
    <property type="molecule type" value="Genomic_DNA"/>
</dbReference>
<dbReference type="InterPro" id="IPR039448">
    <property type="entry name" value="Beta_helix"/>
</dbReference>
<accession>A0A0F9NIB4</accession>
<comment type="caution">
    <text evidence="2">The sequence shown here is derived from an EMBL/GenBank/DDBJ whole genome shotgun (WGS) entry which is preliminary data.</text>
</comment>
<evidence type="ECO:0000259" key="1">
    <source>
        <dbReference type="Pfam" id="PF13229"/>
    </source>
</evidence>
<dbReference type="Pfam" id="PF13229">
    <property type="entry name" value="Beta_helix"/>
    <property type="match status" value="1"/>
</dbReference>
<dbReference type="AlphaFoldDB" id="A0A0F9NIB4"/>
<reference evidence="2" key="1">
    <citation type="journal article" date="2015" name="Nature">
        <title>Complex archaea that bridge the gap between prokaryotes and eukaryotes.</title>
        <authorList>
            <person name="Spang A."/>
            <person name="Saw J.H."/>
            <person name="Jorgensen S.L."/>
            <person name="Zaremba-Niedzwiedzka K."/>
            <person name="Martijn J."/>
            <person name="Lind A.E."/>
            <person name="van Eijk R."/>
            <person name="Schleper C."/>
            <person name="Guy L."/>
            <person name="Ettema T.J."/>
        </authorList>
    </citation>
    <scope>NUCLEOTIDE SEQUENCE</scope>
</reference>
<dbReference type="InterPro" id="IPR011050">
    <property type="entry name" value="Pectin_lyase_fold/virulence"/>
</dbReference>
<dbReference type="SUPFAM" id="SSF51126">
    <property type="entry name" value="Pectin lyase-like"/>
    <property type="match status" value="1"/>
</dbReference>
<feature type="domain" description="Right handed beta helix" evidence="1">
    <location>
        <begin position="130"/>
        <end position="274"/>
    </location>
</feature>
<evidence type="ECO:0000313" key="2">
    <source>
        <dbReference type="EMBL" id="KKN11727.1"/>
    </source>
</evidence>
<protein>
    <recommendedName>
        <fullName evidence="1">Right handed beta helix domain-containing protein</fullName>
    </recommendedName>
</protein>
<organism evidence="2">
    <name type="scientific">marine sediment metagenome</name>
    <dbReference type="NCBI Taxonomy" id="412755"/>
    <lineage>
        <taxon>unclassified sequences</taxon>
        <taxon>metagenomes</taxon>
        <taxon>ecological metagenomes</taxon>
    </lineage>
</organism>